<keyword evidence="1" id="KW-1185">Reference proteome</keyword>
<sequence length="108" mass="12047">MLQQCHSPQAVDDTRTSAIHSLQLQQRQQRQLSVWRGESWTVALPCPCGGRASNTHISVQPQAMHAAGGGISQSISPYWKYLYLLLIFSRLTSVIGWGHSARLQPNSY</sequence>
<proteinExistence type="predicted"/>
<dbReference type="RefSeq" id="XP_017856841.1">
    <property type="nucleotide sequence ID" value="XM_018001352.1"/>
</dbReference>
<accession>A0ABM1NPF5</accession>
<evidence type="ECO:0000313" key="2">
    <source>
        <dbReference type="RefSeq" id="XP_017856841.1"/>
    </source>
</evidence>
<reference evidence="1" key="1">
    <citation type="journal article" date="1997" name="Nucleic Acids Res.">
        <title>tRNAscan-SE: a program for improved detection of transfer RNA genes in genomic sequence.</title>
        <authorList>
            <person name="Lowe T.M."/>
            <person name="Eddy S.R."/>
        </authorList>
    </citation>
    <scope>NUCLEOTIDE SEQUENCE [LARGE SCALE GENOMIC DNA]</scope>
</reference>
<gene>
    <name evidence="2" type="primary">LOC108609631</name>
</gene>
<reference evidence="1" key="2">
    <citation type="journal article" date="2016" name="G3 (Bethesda)">
        <title>Genome Evolution in Three Species of Cactophilic Drosophila.</title>
        <authorList>
            <person name="Sanchez-Flores A."/>
            <person name="Penazola F."/>
            <person name="Carpinteyro-Ponce J."/>
            <person name="Nazario-Yepiz N."/>
            <person name="Abreu-Goodger C."/>
            <person name="Machado C.A."/>
            <person name="Markow T.A."/>
        </authorList>
    </citation>
    <scope>NUCLEOTIDE SEQUENCE [LARGE SCALE GENOMIC DNA]</scope>
</reference>
<organism evidence="1 2">
    <name type="scientific">Drosophila arizonae</name>
    <name type="common">Fruit fly</name>
    <dbReference type="NCBI Taxonomy" id="7263"/>
    <lineage>
        <taxon>Eukaryota</taxon>
        <taxon>Metazoa</taxon>
        <taxon>Ecdysozoa</taxon>
        <taxon>Arthropoda</taxon>
        <taxon>Hexapoda</taxon>
        <taxon>Insecta</taxon>
        <taxon>Pterygota</taxon>
        <taxon>Neoptera</taxon>
        <taxon>Endopterygota</taxon>
        <taxon>Diptera</taxon>
        <taxon>Brachycera</taxon>
        <taxon>Muscomorpha</taxon>
        <taxon>Ephydroidea</taxon>
        <taxon>Drosophilidae</taxon>
        <taxon>Drosophila</taxon>
    </lineage>
</organism>
<dbReference type="Proteomes" id="UP000694904">
    <property type="component" value="Chromosome 3"/>
</dbReference>
<evidence type="ECO:0000313" key="1">
    <source>
        <dbReference type="Proteomes" id="UP000694904"/>
    </source>
</evidence>
<name>A0ABM1NPF5_DROAR</name>
<reference evidence="2" key="3">
    <citation type="submission" date="2025-08" db="UniProtKB">
        <authorList>
            <consortium name="RefSeq"/>
        </authorList>
    </citation>
    <scope>IDENTIFICATION</scope>
    <source>
        <tissue evidence="2">Whole organism</tissue>
    </source>
</reference>
<dbReference type="GeneID" id="108609631"/>
<protein>
    <submittedName>
        <fullName evidence="2">Uncharacterized protein LOC108609631</fullName>
    </submittedName>
</protein>